<sequence length="307" mass="32476">MNFEIVTEGLEFPEGPVAMDDGSVVLVEIRRGALTRVRPDGSKEIVAELGGGPNGAAIGPDGRVYVCNNGGFVWAERGGIKVPAGTPDDYASGSIQAVDLATGAVETLYTECDGIPLRGPNDIVFDAQGGMWFTDLGKTMAETMHHGAVYHAKADGSAISRQRFPLITANGCGLSPDGKVLHVAETRTSRVWSFDITSPGVLAPPEGFRPGRLLATLPDYQLLDSLAVQADGAVCVATLMRGGISIVDADTGEVEFIPVPFDPHDPYITNICFGGADMRDAWITCSASGRLVKTRWAKPGLRLNFNA</sequence>
<reference evidence="4 5" key="1">
    <citation type="submission" date="2016-10" db="EMBL/GenBank/DDBJ databases">
        <authorList>
            <person name="de Groot N.N."/>
        </authorList>
    </citation>
    <scope>NUCLEOTIDE SEQUENCE [LARGE SCALE GENOMIC DNA]</scope>
    <source>
        <strain evidence="4 5">DSM 17890</strain>
    </source>
</reference>
<dbReference type="InterPro" id="IPR005511">
    <property type="entry name" value="SMP-30"/>
</dbReference>
<dbReference type="RefSeq" id="WP_092684071.1">
    <property type="nucleotide sequence ID" value="NZ_FNMZ01000008.1"/>
</dbReference>
<dbReference type="PANTHER" id="PTHR47572">
    <property type="entry name" value="LIPOPROTEIN-RELATED"/>
    <property type="match status" value="1"/>
</dbReference>
<dbReference type="OrthoDB" id="30052at2"/>
<dbReference type="Pfam" id="PF08450">
    <property type="entry name" value="SGL"/>
    <property type="match status" value="1"/>
</dbReference>
<keyword evidence="5" id="KW-1185">Reference proteome</keyword>
<evidence type="ECO:0000259" key="3">
    <source>
        <dbReference type="Pfam" id="PF08450"/>
    </source>
</evidence>
<name>A0A1H3DI30_9RHOB</name>
<gene>
    <name evidence="4" type="ORF">SAMN05444336_10823</name>
</gene>
<evidence type="ECO:0000256" key="1">
    <source>
        <dbReference type="PIRSR" id="PIRSR605511-1"/>
    </source>
</evidence>
<dbReference type="SUPFAM" id="SSF63829">
    <property type="entry name" value="Calcium-dependent phosphotriesterase"/>
    <property type="match status" value="1"/>
</dbReference>
<dbReference type="InterPro" id="IPR011042">
    <property type="entry name" value="6-blade_b-propeller_TolB-like"/>
</dbReference>
<dbReference type="InterPro" id="IPR013658">
    <property type="entry name" value="SGL"/>
</dbReference>
<feature type="domain" description="SMP-30/Gluconolactonase/LRE-like region" evidence="3">
    <location>
        <begin position="12"/>
        <end position="285"/>
    </location>
</feature>
<feature type="binding site" evidence="2">
    <location>
        <position position="170"/>
    </location>
    <ligand>
        <name>a divalent metal cation</name>
        <dbReference type="ChEBI" id="CHEBI:60240"/>
    </ligand>
</feature>
<organism evidence="4 5">
    <name type="scientific">Albimonas donghaensis</name>
    <dbReference type="NCBI Taxonomy" id="356660"/>
    <lineage>
        <taxon>Bacteria</taxon>
        <taxon>Pseudomonadati</taxon>
        <taxon>Pseudomonadota</taxon>
        <taxon>Alphaproteobacteria</taxon>
        <taxon>Rhodobacterales</taxon>
        <taxon>Paracoccaceae</taxon>
        <taxon>Albimonas</taxon>
    </lineage>
</organism>
<evidence type="ECO:0000256" key="2">
    <source>
        <dbReference type="PIRSR" id="PIRSR605511-2"/>
    </source>
</evidence>
<dbReference type="EMBL" id="FNMZ01000008">
    <property type="protein sequence ID" value="SDX66017.1"/>
    <property type="molecule type" value="Genomic_DNA"/>
</dbReference>
<comment type="cofactor">
    <cofactor evidence="2">
        <name>Zn(2+)</name>
        <dbReference type="ChEBI" id="CHEBI:29105"/>
    </cofactor>
    <text evidence="2">Binds 1 divalent metal cation per subunit.</text>
</comment>
<evidence type="ECO:0000313" key="4">
    <source>
        <dbReference type="EMBL" id="SDX66017.1"/>
    </source>
</evidence>
<protein>
    <submittedName>
        <fullName evidence="4">Gluconolactonase</fullName>
    </submittedName>
</protein>
<accession>A0A1H3DI30</accession>
<dbReference type="PRINTS" id="PR01790">
    <property type="entry name" value="SMP30FAMILY"/>
</dbReference>
<dbReference type="Gene3D" id="2.120.10.30">
    <property type="entry name" value="TolB, C-terminal domain"/>
    <property type="match status" value="1"/>
</dbReference>
<feature type="binding site" evidence="2">
    <location>
        <position position="224"/>
    </location>
    <ligand>
        <name>a divalent metal cation</name>
        <dbReference type="ChEBI" id="CHEBI:60240"/>
    </ligand>
</feature>
<dbReference type="PANTHER" id="PTHR47572:SF5">
    <property type="entry name" value="BLR2277 PROTEIN"/>
    <property type="match status" value="1"/>
</dbReference>
<dbReference type="AlphaFoldDB" id="A0A1H3DI30"/>
<feature type="active site" description="Proton donor/acceptor" evidence="1">
    <location>
        <position position="224"/>
    </location>
</feature>
<dbReference type="GO" id="GO:0046872">
    <property type="term" value="F:metal ion binding"/>
    <property type="evidence" value="ECO:0007669"/>
    <property type="project" value="UniProtKB-KW"/>
</dbReference>
<keyword evidence="2" id="KW-0479">Metal-binding</keyword>
<evidence type="ECO:0000313" key="5">
    <source>
        <dbReference type="Proteomes" id="UP000199118"/>
    </source>
</evidence>
<dbReference type="Proteomes" id="UP000199118">
    <property type="component" value="Unassembled WGS sequence"/>
</dbReference>
<dbReference type="InterPro" id="IPR051262">
    <property type="entry name" value="SMP-30/CGR1_Lactonase"/>
</dbReference>
<proteinExistence type="predicted"/>
<feature type="binding site" evidence="2">
    <location>
        <position position="121"/>
    </location>
    <ligand>
        <name>substrate</name>
    </ligand>
</feature>
<dbReference type="STRING" id="356660.SAMN05444336_10823"/>
<keyword evidence="2" id="KW-0862">Zinc</keyword>